<name>A0AC60Q8T1_IXOPE</name>
<comment type="caution">
    <text evidence="1">The sequence shown here is derived from an EMBL/GenBank/DDBJ whole genome shotgun (WGS) entry which is preliminary data.</text>
</comment>
<accession>A0AC60Q8T1</accession>
<gene>
    <name evidence="1" type="ORF">HPB47_023703</name>
</gene>
<feature type="non-terminal residue" evidence="1">
    <location>
        <position position="1"/>
    </location>
</feature>
<sequence length="648" mass="70253">AAHLCLEEAEVVRLVLEFLSNRELSITQLAMERESGVINGAYSDDLLFLRQLILDGQWDDALDFVQPLEDVEAFDSKSFKFSLLKHKFLELLCIRSEAGLLQSSDLGVDDMVACLNALEQCSPSREQYNELCLLLTFPRLCDHLDYKHWNPSNARVNCFKEICPLVEKLLPSLAKSPASQRCSSGDRLVQLLIKGILYESCVNLCQKKATSPPTTHEEPTFTELLGSSDADLSLFSWLECLPPEVFSYPFEQKVLNVDIQQLVKPFLEASWTEQILATPIKPRVFPHSAVPRTPMSRSLIMASMDGGLFAAGASGHPGAKMAMSMADLSTSMSRSFGGFHLTGKKLMNTSVDRLFEAGDVFSTSCVDIRTGTLPGLLKEEEEEGTENGDKNSLVEGDKSEFWKEFQRLKRNVHHNSDAAVGTASVGDVSGTPSSAAGLAVAKPLQTATKAETTSARTTPANATSVPVASTVAVAPATVTPLPVPAAASAATPKSGGGTVTFKTSTPRTQRTVPSHVMTVTVDGLARKLEDEFRHVDSCHDPSDSSVHSESLGSLRHSLPQPSSANSARVLINTYSANHGSANHQPPHRSPSGHVDELDSKRPKFVPVTNMEDVQVVRAADFHPSGQFYAVGSNSKTLRICGYPTITDL</sequence>
<dbReference type="EMBL" id="JABSTQ010009418">
    <property type="protein sequence ID" value="KAG0429388.1"/>
    <property type="molecule type" value="Genomic_DNA"/>
</dbReference>
<organism evidence="1 2">
    <name type="scientific">Ixodes persulcatus</name>
    <name type="common">Taiga tick</name>
    <dbReference type="NCBI Taxonomy" id="34615"/>
    <lineage>
        <taxon>Eukaryota</taxon>
        <taxon>Metazoa</taxon>
        <taxon>Ecdysozoa</taxon>
        <taxon>Arthropoda</taxon>
        <taxon>Chelicerata</taxon>
        <taxon>Arachnida</taxon>
        <taxon>Acari</taxon>
        <taxon>Parasitiformes</taxon>
        <taxon>Ixodida</taxon>
        <taxon>Ixodoidea</taxon>
        <taxon>Ixodidae</taxon>
        <taxon>Ixodinae</taxon>
        <taxon>Ixodes</taxon>
    </lineage>
</organism>
<proteinExistence type="predicted"/>
<protein>
    <submittedName>
        <fullName evidence="1">Uncharacterized protein</fullName>
    </submittedName>
</protein>
<keyword evidence="2" id="KW-1185">Reference proteome</keyword>
<feature type="non-terminal residue" evidence="1">
    <location>
        <position position="648"/>
    </location>
</feature>
<evidence type="ECO:0000313" key="2">
    <source>
        <dbReference type="Proteomes" id="UP000805193"/>
    </source>
</evidence>
<evidence type="ECO:0000313" key="1">
    <source>
        <dbReference type="EMBL" id="KAG0429388.1"/>
    </source>
</evidence>
<reference evidence="1 2" key="1">
    <citation type="journal article" date="2020" name="Cell">
        <title>Large-Scale Comparative Analyses of Tick Genomes Elucidate Their Genetic Diversity and Vector Capacities.</title>
        <authorList>
            <consortium name="Tick Genome and Microbiome Consortium (TIGMIC)"/>
            <person name="Jia N."/>
            <person name="Wang J."/>
            <person name="Shi W."/>
            <person name="Du L."/>
            <person name="Sun Y."/>
            <person name="Zhan W."/>
            <person name="Jiang J.F."/>
            <person name="Wang Q."/>
            <person name="Zhang B."/>
            <person name="Ji P."/>
            <person name="Bell-Sakyi L."/>
            <person name="Cui X.M."/>
            <person name="Yuan T.T."/>
            <person name="Jiang B.G."/>
            <person name="Yang W.F."/>
            <person name="Lam T.T."/>
            <person name="Chang Q.C."/>
            <person name="Ding S.J."/>
            <person name="Wang X.J."/>
            <person name="Zhu J.G."/>
            <person name="Ruan X.D."/>
            <person name="Zhao L."/>
            <person name="Wei J.T."/>
            <person name="Ye R.Z."/>
            <person name="Que T.C."/>
            <person name="Du C.H."/>
            <person name="Zhou Y.H."/>
            <person name="Cheng J.X."/>
            <person name="Dai P.F."/>
            <person name="Guo W.B."/>
            <person name="Han X.H."/>
            <person name="Huang E.J."/>
            <person name="Li L.F."/>
            <person name="Wei W."/>
            <person name="Gao Y.C."/>
            <person name="Liu J.Z."/>
            <person name="Shao H.Z."/>
            <person name="Wang X."/>
            <person name="Wang C.C."/>
            <person name="Yang T.C."/>
            <person name="Huo Q.B."/>
            <person name="Li W."/>
            <person name="Chen H.Y."/>
            <person name="Chen S.E."/>
            <person name="Zhou L.G."/>
            <person name="Ni X.B."/>
            <person name="Tian J.H."/>
            <person name="Sheng Y."/>
            <person name="Liu T."/>
            <person name="Pan Y.S."/>
            <person name="Xia L.Y."/>
            <person name="Li J."/>
            <person name="Zhao F."/>
            <person name="Cao W.C."/>
        </authorList>
    </citation>
    <scope>NUCLEOTIDE SEQUENCE [LARGE SCALE GENOMIC DNA]</scope>
    <source>
        <strain evidence="1">Iper-2018</strain>
    </source>
</reference>
<dbReference type="Proteomes" id="UP000805193">
    <property type="component" value="Unassembled WGS sequence"/>
</dbReference>